<evidence type="ECO:0000313" key="3">
    <source>
        <dbReference type="EMBL" id="KAF4481644.1"/>
    </source>
</evidence>
<reference evidence="3" key="1">
    <citation type="submission" date="2020-01" db="EMBL/GenBank/DDBJ databases">
        <title>Identification and distribution of gene clusters putatively required for synthesis of sphingolipid metabolism inhibitors in phylogenetically diverse species of the filamentous fungus Fusarium.</title>
        <authorList>
            <person name="Kim H.-S."/>
            <person name="Busman M."/>
            <person name="Brown D.W."/>
            <person name="Divon H."/>
            <person name="Uhlig S."/>
            <person name="Proctor R.H."/>
        </authorList>
    </citation>
    <scope>NUCLEOTIDE SEQUENCE</scope>
    <source>
        <strain evidence="3">NRRL 31653</strain>
    </source>
</reference>
<proteinExistence type="predicted"/>
<organism evidence="3 4">
    <name type="scientific">Fusarium agapanthi</name>
    <dbReference type="NCBI Taxonomy" id="1803897"/>
    <lineage>
        <taxon>Eukaryota</taxon>
        <taxon>Fungi</taxon>
        <taxon>Dikarya</taxon>
        <taxon>Ascomycota</taxon>
        <taxon>Pezizomycotina</taxon>
        <taxon>Sordariomycetes</taxon>
        <taxon>Hypocreomycetidae</taxon>
        <taxon>Hypocreales</taxon>
        <taxon>Nectriaceae</taxon>
        <taxon>Fusarium</taxon>
        <taxon>Fusarium fujikuroi species complex</taxon>
    </lineage>
</organism>
<name>A0A9P5AZW9_9HYPO</name>
<keyword evidence="4" id="KW-1185">Reference proteome</keyword>
<comment type="caution">
    <text evidence="3">The sequence shown here is derived from an EMBL/GenBank/DDBJ whole genome shotgun (WGS) entry which is preliminary data.</text>
</comment>
<dbReference type="OrthoDB" id="5070942at2759"/>
<feature type="transmembrane region" description="Helical" evidence="2">
    <location>
        <begin position="63"/>
        <end position="82"/>
    </location>
</feature>
<keyword evidence="2" id="KW-0472">Membrane</keyword>
<keyword evidence="2" id="KW-1133">Transmembrane helix</keyword>
<evidence type="ECO:0000256" key="2">
    <source>
        <dbReference type="SAM" id="Phobius"/>
    </source>
</evidence>
<sequence>MAIISNNTPSTEGHAPPPPNVLGAQKPGKSSSYETKTDKSTESTIFHLEAAWGTETIDASLKVGAAGIAFILALALLALAALTEAVTFTTSMTLLDLVDGTIWVLLSVMLSVVVLLMLSVVLSNTRQSPTRGVAIKAARGALTRVRSISGHHQLRGLDIYTLY</sequence>
<dbReference type="AlphaFoldDB" id="A0A9P5AZW9"/>
<dbReference type="EMBL" id="LUFC02001191">
    <property type="protein sequence ID" value="KAF4481644.1"/>
    <property type="molecule type" value="Genomic_DNA"/>
</dbReference>
<feature type="transmembrane region" description="Helical" evidence="2">
    <location>
        <begin position="102"/>
        <end position="122"/>
    </location>
</feature>
<feature type="compositionally biased region" description="Polar residues" evidence="1">
    <location>
        <begin position="1"/>
        <end position="11"/>
    </location>
</feature>
<keyword evidence="2" id="KW-0812">Transmembrane</keyword>
<evidence type="ECO:0000313" key="4">
    <source>
        <dbReference type="Proteomes" id="UP000737391"/>
    </source>
</evidence>
<dbReference type="Proteomes" id="UP000737391">
    <property type="component" value="Unassembled WGS sequence"/>
</dbReference>
<evidence type="ECO:0000256" key="1">
    <source>
        <dbReference type="SAM" id="MobiDB-lite"/>
    </source>
</evidence>
<gene>
    <name evidence="3" type="ORF">FAGAP_11994</name>
</gene>
<feature type="region of interest" description="Disordered" evidence="1">
    <location>
        <begin position="1"/>
        <end position="38"/>
    </location>
</feature>
<accession>A0A9P5AZW9</accession>
<protein>
    <submittedName>
        <fullName evidence="3">Uncharacterized protein</fullName>
    </submittedName>
</protein>